<dbReference type="GO" id="GO:0019887">
    <property type="term" value="F:protein kinase regulator activity"/>
    <property type="evidence" value="ECO:0007669"/>
    <property type="project" value="TreeGrafter"/>
</dbReference>
<dbReference type="Pfam" id="PF24987">
    <property type="entry name" value="HEAT_EF3_N"/>
    <property type="match status" value="2"/>
</dbReference>
<dbReference type="Pfam" id="PF24916">
    <property type="entry name" value="HEAT_GCN1_fung"/>
    <property type="match status" value="1"/>
</dbReference>
<dbReference type="InterPro" id="IPR022716">
    <property type="entry name" value="Gcn1_N"/>
</dbReference>
<evidence type="ECO:0000256" key="4">
    <source>
        <dbReference type="SAM" id="MobiDB-lite"/>
    </source>
</evidence>
<dbReference type="InterPro" id="IPR056810">
    <property type="entry name" value="GNC1-like_N"/>
</dbReference>
<dbReference type="EMBL" id="KN840476">
    <property type="protein sequence ID" value="KIP08653.1"/>
    <property type="molecule type" value="Genomic_DNA"/>
</dbReference>
<dbReference type="Pfam" id="PF23271">
    <property type="entry name" value="HEAT_GCN1"/>
    <property type="match status" value="1"/>
</dbReference>
<dbReference type="STRING" id="745531.A0A0C3PP38"/>
<sequence>MGKPDIESWIASTSTSSPAVDGENSEGCASNGWRRELVLNDWQAAMDAARRRLLTSSTKIRIQFLKEELLYIAEHCDLSLEETLEVFKLLTLTYSRYVDAPSREAVEAVGVELVRRDELRGTPEGEPEAERLGVAEQIIGWLWSEADRMSKRPSTYPTSDMFVLLGWCCGTYSICLEHNEGFTSSSAWSPLVGTMAVFLDLILDKTNRAKTSIQKSALVRTRRALRSSPGHIPSVIKTLIARTKGSSNPLSIVSLLGVAVDVKLRLKNVKDDGAKKVDDTLKSEITTFYNSSVLMSRVAVPPHVRSAMHDFIDNYIDESDLTGSILPSLEKSLLRSPEVSLPVISDFFAAYSHAIDSPVFRRILAAAINSAKSSNATVRLGAVQLFKTIISKASEPADLKFALDETLTLPRTGKTTGADHRVALYTMLGHLLVSTDVSPVVAESGPGLLAKETHDGAIMVLSVSLARHIVYCLSENIALPATASTLVAKEMNSLKPPLRRAFSALTGNVLWQLDNLKTQASQNFAKAVLPSLETSLKTVAASPAAPPAGPLEGYIAVALLLGPYHKSGTFEDSVNRNATVQSLLATGAKPSFLLWEKVYQKLAEPEDQVWLLRAGEAVLSFYKDEIVKSQQTSAMVGNIFLHLAVEGSSVDIRRLAVTSMNAQASKLPEVINRTVSASLKAHLIKEANPSKAQTNEDSESKAVNKEGRLCAFLISCAAVGEDVAVSIRENLVVDLVVVSHHPTLVGAGARIPWIELCQAASVDPHNIAVSQWSRILPQIIAASEVDLNLIRSTSPSQGFIDAAYRAVTTLSFVAPETVIPEIVEQLRRDINAEELDKLTDEDLAIWATPEGTTFVDVLANKKIDEPVKKGKGYKDAQWEAEVRKSLANKQKASGLGKLTKQDQALVQAQLEKEAVVRRRVVAIKSRLERGLALVTSLVRSKVDELHTHVSALVDTLLKGAFGIAVSLIGTDAFKTYLDISACCSDRIGVFNKWIGVATLRALEVQGTPKEMTAEPINSLVLRVLHQLRFLSEQVPFDVATYSYTAPLLTQIFEKGGIGLTEEDDPLEQVALGLDLVKFHSGEFSQPAFPRRQTLESLIYVIRQQPKLAKDASSALIDVGQAIQATVRPDELRVLLRGTLLQEVYVRNSCLQTLQPFDLTDLDWSPELWIASHDDDEQNARLTEHLWEDNGLDVSETFLNDLLLYLEHENAYVRSSTAYAIADAVEHWPQSITSTLVELQNFYREKAKILAPEFDQYGMVIATTVDRADPWPTRMAIARTFELLASSFTEDNVEPFFKFLIDDEGLGDRHPDVRRGMLQAGTAVIDLHGPTRLPELIAVFEGYLGNSQPTTEASDFIKEAVVILFGRVARHLDPSDKRVASIVERLVDALKTPSEQVQIAVSDCLAPLVKDIQTPVETLVERLFDELLHGSKYAVRRGAAYGLAGVIKGAGISSMKDFNIIERLRAAAEDKKRFEPRQGAMFAFETFSNVLGRLFEPYVIHILPMLLASFGDGTQDVREATYDAAKVIMANLSGFGVKTIMPSLLEGLDEKQWRTKKGSIELLGMMAYCAPRQLSQSLPVVIPRLTGVLTDSHAQVRAAANKSLKQFGEVISNPEIQSLVPTFLKAMVDPSKTSNALTALLKTSFAHYIDHSSLALVVPIIERGLRERSADTKKKAAQIVGNLASLTDSKDFVPYLKEILPLVHVVLVDPVPEARATAAKSLGTLVERLGEVHFPDLVPGLLRTLKTDSSGVDRQGAAQGLSEVLAGLGMERMEGLLPDIISNAQSPRSTVREGFMSLLVFLPATFGTRFSPHLPKIISPILSGLADTEDYVREAAMRAGRMIVTSYSSKAIDLLLPELENGMFDPGWRIRQSSITLVGELLFKVSGISGKTEIEEDEEVTETVFAESSKKALVEVLGTERRDRILSALYLARQDTVNVVRQSAGHIWKALVANTPRTVREILPRLTTQIVLLLSSDEIDQQETAARTTAELCRKSGDKIMGEIITILRGKYTSTDPRVREGVCLTLCELMESTSDAQREGHEDEIVNMVRASLVDDEPNVRTAAAKAFDILQEHVGAKAIDQTIPTLLEALRQPGQSSGTALQALREVMSVRASTVFPVLIPTLTATPMTVFNAHALGSLVSVAGAALNKRLTVILAAIVRVLEGPEGEDEELRSAVEEALRELLASIDDSEGLNTLMLTLLGWAKHEDVRRRVSTCNIFAIFCEVTELDTSLYHIDWIRQLVSLLDDSQVPVHTAAWKALDVFVKSVPKDELEPLVVPLRRTIEISGSPGHPVPGLSLPKGAAPLIPIIIAGLTTGSNEQREQAAYAIGDLVERTEETAIKPFVVPFTGPLIRVATQATTYPPGVKTAILHALTTMLARIPAFVKPFFPQLQRTFVKSASDASSLAVRVKAAQGLGVLMRNQPRVDPVVTELVGAARTAEDAIAASLVLALAYVVRSAGTHVGDKAREACVELLADAFREVHEEPYTQAAGALFAALAVFPELLRPIVESQLLAGTPPSVLSSQCIRAVLSPPEDWDIEGPLDLFEQLSVTTSIAQKVQESISNERPSVSRPAREARDVLKQQGWA</sequence>
<dbReference type="Pfam" id="PF24993">
    <property type="entry name" value="GNC1_N"/>
    <property type="match status" value="1"/>
</dbReference>
<dbReference type="InterPro" id="IPR056809">
    <property type="entry name" value="HEAT_GCN1_fung"/>
</dbReference>
<protein>
    <recommendedName>
        <fullName evidence="5">TOG domain-containing protein</fullName>
    </recommendedName>
</protein>
<reference evidence="6 7" key="1">
    <citation type="journal article" date="2014" name="PLoS Genet.">
        <title>Analysis of the Phlebiopsis gigantea genome, transcriptome and secretome provides insight into its pioneer colonization strategies of wood.</title>
        <authorList>
            <person name="Hori C."/>
            <person name="Ishida T."/>
            <person name="Igarashi K."/>
            <person name="Samejima M."/>
            <person name="Suzuki H."/>
            <person name="Master E."/>
            <person name="Ferreira P."/>
            <person name="Ruiz-Duenas F.J."/>
            <person name="Held B."/>
            <person name="Canessa P."/>
            <person name="Larrondo L.F."/>
            <person name="Schmoll M."/>
            <person name="Druzhinina I.S."/>
            <person name="Kubicek C.P."/>
            <person name="Gaskell J.A."/>
            <person name="Kersten P."/>
            <person name="St John F."/>
            <person name="Glasner J."/>
            <person name="Sabat G."/>
            <person name="Splinter BonDurant S."/>
            <person name="Syed K."/>
            <person name="Yadav J."/>
            <person name="Mgbeahuruike A.C."/>
            <person name="Kovalchuk A."/>
            <person name="Asiegbu F.O."/>
            <person name="Lackner G."/>
            <person name="Hoffmeister D."/>
            <person name="Rencoret J."/>
            <person name="Gutierrez A."/>
            <person name="Sun H."/>
            <person name="Lindquist E."/>
            <person name="Barry K."/>
            <person name="Riley R."/>
            <person name="Grigoriev I.V."/>
            <person name="Henrissat B."/>
            <person name="Kues U."/>
            <person name="Berka R.M."/>
            <person name="Martinez A.T."/>
            <person name="Covert S.F."/>
            <person name="Blanchette R.A."/>
            <person name="Cullen D."/>
        </authorList>
    </citation>
    <scope>NUCLEOTIDE SEQUENCE [LARGE SCALE GENOMIC DNA]</scope>
    <source>
        <strain evidence="6 7">11061_1 CR5-6</strain>
    </source>
</reference>
<keyword evidence="7" id="KW-1185">Reference proteome</keyword>
<dbReference type="HOGENOM" id="CLU_000504_2_0_1"/>
<name>A0A0C3PP38_PHLG1</name>
<dbReference type="PROSITE" id="PS50077">
    <property type="entry name" value="HEAT_REPEAT"/>
    <property type="match status" value="3"/>
</dbReference>
<feature type="region of interest" description="Disordered" evidence="4">
    <location>
        <begin position="2562"/>
        <end position="2587"/>
    </location>
</feature>
<dbReference type="GO" id="GO:0005829">
    <property type="term" value="C:cytosol"/>
    <property type="evidence" value="ECO:0007669"/>
    <property type="project" value="TreeGrafter"/>
</dbReference>
<dbReference type="Pfam" id="PF24984">
    <property type="entry name" value="HEAT_EF3_GNC1"/>
    <property type="match status" value="1"/>
</dbReference>
<evidence type="ECO:0000259" key="5">
    <source>
        <dbReference type="SMART" id="SM01349"/>
    </source>
</evidence>
<dbReference type="InterPro" id="IPR021133">
    <property type="entry name" value="HEAT_type_2"/>
</dbReference>
<organism evidence="6 7">
    <name type="scientific">Phlebiopsis gigantea (strain 11061_1 CR5-6)</name>
    <name type="common">White-rot fungus</name>
    <name type="synonym">Peniophora gigantea</name>
    <dbReference type="NCBI Taxonomy" id="745531"/>
    <lineage>
        <taxon>Eukaryota</taxon>
        <taxon>Fungi</taxon>
        <taxon>Dikarya</taxon>
        <taxon>Basidiomycota</taxon>
        <taxon>Agaricomycotina</taxon>
        <taxon>Agaricomycetes</taxon>
        <taxon>Polyporales</taxon>
        <taxon>Phanerochaetaceae</taxon>
        <taxon>Phlebiopsis</taxon>
    </lineage>
</organism>
<dbReference type="OrthoDB" id="5148094at2759"/>
<dbReference type="InterPro" id="IPR034085">
    <property type="entry name" value="TOG"/>
</dbReference>
<evidence type="ECO:0000256" key="1">
    <source>
        <dbReference type="ARBA" id="ARBA00007366"/>
    </source>
</evidence>
<evidence type="ECO:0000313" key="7">
    <source>
        <dbReference type="Proteomes" id="UP000053257"/>
    </source>
</evidence>
<feature type="repeat" description="HEAT" evidence="3">
    <location>
        <begin position="2045"/>
        <end position="2083"/>
    </location>
</feature>
<dbReference type="InterPro" id="IPR057546">
    <property type="entry name" value="HEAT_GCN1"/>
</dbReference>
<dbReference type="SUPFAM" id="SSF48371">
    <property type="entry name" value="ARM repeat"/>
    <property type="match status" value="3"/>
</dbReference>
<feature type="repeat" description="HEAT" evidence="3">
    <location>
        <begin position="1580"/>
        <end position="1618"/>
    </location>
</feature>
<dbReference type="FunFam" id="1.25.10.10:FF:000096">
    <property type="entry name" value="eIF-2-alpha kinase activator gcn1"/>
    <property type="match status" value="1"/>
</dbReference>
<proteinExistence type="inferred from homology"/>
<feature type="repeat" description="HEAT" evidence="3">
    <location>
        <begin position="1698"/>
        <end position="1736"/>
    </location>
</feature>
<feature type="domain" description="TOG" evidence="5">
    <location>
        <begin position="1406"/>
        <end position="1639"/>
    </location>
</feature>
<dbReference type="Proteomes" id="UP000053257">
    <property type="component" value="Unassembled WGS sequence"/>
</dbReference>
<comment type="similarity">
    <text evidence="1">Belongs to the GCN1 family.</text>
</comment>
<keyword evidence="2" id="KW-0677">Repeat</keyword>
<dbReference type="Pfam" id="PF12074">
    <property type="entry name" value="Gcn1_N"/>
    <property type="match status" value="1"/>
</dbReference>
<dbReference type="InterPro" id="IPR011989">
    <property type="entry name" value="ARM-like"/>
</dbReference>
<accession>A0A0C3PP38</accession>
<evidence type="ECO:0000256" key="3">
    <source>
        <dbReference type="PROSITE-ProRule" id="PRU00103"/>
    </source>
</evidence>
<feature type="region of interest" description="Disordered" evidence="4">
    <location>
        <begin position="1"/>
        <end position="27"/>
    </location>
</feature>
<dbReference type="PANTHER" id="PTHR23346">
    <property type="entry name" value="TRANSLATIONAL ACTIVATOR GCN1-RELATED"/>
    <property type="match status" value="1"/>
</dbReference>
<gene>
    <name evidence="6" type="ORF">PHLGIDRAFT_87853</name>
</gene>
<evidence type="ECO:0000313" key="6">
    <source>
        <dbReference type="EMBL" id="KIP08653.1"/>
    </source>
</evidence>
<dbReference type="Gene3D" id="1.25.10.10">
    <property type="entry name" value="Leucine-rich Repeat Variant"/>
    <property type="match status" value="5"/>
</dbReference>
<dbReference type="GO" id="GO:0034198">
    <property type="term" value="P:cellular response to amino acid starvation"/>
    <property type="evidence" value="ECO:0007669"/>
    <property type="project" value="TreeGrafter"/>
</dbReference>
<dbReference type="InterPro" id="IPR016024">
    <property type="entry name" value="ARM-type_fold"/>
</dbReference>
<dbReference type="PANTHER" id="PTHR23346:SF7">
    <property type="entry name" value="STALLED RIBOSOME SENSOR GCN1"/>
    <property type="match status" value="1"/>
</dbReference>
<dbReference type="SMART" id="SM01349">
    <property type="entry name" value="TOG"/>
    <property type="match status" value="1"/>
</dbReference>
<evidence type="ECO:0000256" key="2">
    <source>
        <dbReference type="ARBA" id="ARBA00022737"/>
    </source>
</evidence>
<dbReference type="GO" id="GO:0006417">
    <property type="term" value="P:regulation of translation"/>
    <property type="evidence" value="ECO:0007669"/>
    <property type="project" value="TreeGrafter"/>
</dbReference>